<keyword evidence="8" id="KW-1185">Reference proteome</keyword>
<keyword evidence="5" id="KW-0732">Signal</keyword>
<feature type="repeat" description="TPR" evidence="3">
    <location>
        <begin position="124"/>
        <end position="157"/>
    </location>
</feature>
<dbReference type="InterPro" id="IPR011990">
    <property type="entry name" value="TPR-like_helical_dom_sf"/>
</dbReference>
<dbReference type="SUPFAM" id="SSF55073">
    <property type="entry name" value="Nucleotide cyclase"/>
    <property type="match status" value="1"/>
</dbReference>
<dbReference type="SMART" id="SM00267">
    <property type="entry name" value="GGDEF"/>
    <property type="match status" value="1"/>
</dbReference>
<dbReference type="InterPro" id="IPR043128">
    <property type="entry name" value="Rev_trsase/Diguanyl_cyclase"/>
</dbReference>
<dbReference type="Gene3D" id="3.30.70.270">
    <property type="match status" value="1"/>
</dbReference>
<feature type="domain" description="GGDEF" evidence="6">
    <location>
        <begin position="545"/>
        <end position="684"/>
    </location>
</feature>
<keyword evidence="4" id="KW-0812">Transmembrane</keyword>
<evidence type="ECO:0000256" key="5">
    <source>
        <dbReference type="SAM" id="SignalP"/>
    </source>
</evidence>
<dbReference type="PANTHER" id="PTHR45138:SF9">
    <property type="entry name" value="DIGUANYLATE CYCLASE DGCM-RELATED"/>
    <property type="match status" value="1"/>
</dbReference>
<feature type="repeat" description="TPR" evidence="3">
    <location>
        <begin position="204"/>
        <end position="237"/>
    </location>
</feature>
<accession>A0ABU9T1A7</accession>
<evidence type="ECO:0000256" key="2">
    <source>
        <dbReference type="ARBA" id="ARBA00034247"/>
    </source>
</evidence>
<keyword evidence="4" id="KW-1133">Transmembrane helix</keyword>
<organism evidence="7 8">
    <name type="scientific">Paraglaciecola mesophila</name>
    <dbReference type="NCBI Taxonomy" id="197222"/>
    <lineage>
        <taxon>Bacteria</taxon>
        <taxon>Pseudomonadati</taxon>
        <taxon>Pseudomonadota</taxon>
        <taxon>Gammaproteobacteria</taxon>
        <taxon>Alteromonadales</taxon>
        <taxon>Alteromonadaceae</taxon>
        <taxon>Paraglaciecola</taxon>
    </lineage>
</organism>
<dbReference type="InterPro" id="IPR029787">
    <property type="entry name" value="Nucleotide_cyclase"/>
</dbReference>
<dbReference type="InterPro" id="IPR000160">
    <property type="entry name" value="GGDEF_dom"/>
</dbReference>
<reference evidence="7 8" key="1">
    <citation type="submission" date="2024-03" db="EMBL/GenBank/DDBJ databases">
        <title>Community enrichment and isolation of bacterial strains for fucoidan degradation.</title>
        <authorList>
            <person name="Sichert A."/>
        </authorList>
    </citation>
    <scope>NUCLEOTIDE SEQUENCE [LARGE SCALE GENOMIC DNA]</scope>
    <source>
        <strain evidence="7 8">AS12</strain>
    </source>
</reference>
<dbReference type="SMART" id="SM00028">
    <property type="entry name" value="TPR"/>
    <property type="match status" value="6"/>
</dbReference>
<dbReference type="EC" id="2.7.7.65" evidence="1"/>
<feature type="transmembrane region" description="Helical" evidence="4">
    <location>
        <begin position="445"/>
        <end position="464"/>
    </location>
</feature>
<keyword evidence="3" id="KW-0802">TPR repeat</keyword>
<dbReference type="CDD" id="cd01949">
    <property type="entry name" value="GGDEF"/>
    <property type="match status" value="1"/>
</dbReference>
<dbReference type="SUPFAM" id="SSF48452">
    <property type="entry name" value="TPR-like"/>
    <property type="match status" value="2"/>
</dbReference>
<evidence type="ECO:0000256" key="3">
    <source>
        <dbReference type="PROSITE-ProRule" id="PRU00339"/>
    </source>
</evidence>
<evidence type="ECO:0000259" key="6">
    <source>
        <dbReference type="PROSITE" id="PS50887"/>
    </source>
</evidence>
<evidence type="ECO:0000256" key="1">
    <source>
        <dbReference type="ARBA" id="ARBA00012528"/>
    </source>
</evidence>
<comment type="caution">
    <text evidence="7">The sequence shown here is derived from an EMBL/GenBank/DDBJ whole genome shotgun (WGS) entry which is preliminary data.</text>
</comment>
<dbReference type="InterPro" id="IPR050469">
    <property type="entry name" value="Diguanylate_Cyclase"/>
</dbReference>
<feature type="chain" id="PRO_5047300147" description="diguanylate cyclase" evidence="5">
    <location>
        <begin position="27"/>
        <end position="718"/>
    </location>
</feature>
<evidence type="ECO:0000256" key="4">
    <source>
        <dbReference type="SAM" id="Phobius"/>
    </source>
</evidence>
<dbReference type="PANTHER" id="PTHR45138">
    <property type="entry name" value="REGULATORY COMPONENTS OF SENSORY TRANSDUCTION SYSTEM"/>
    <property type="match status" value="1"/>
</dbReference>
<dbReference type="InterPro" id="IPR019734">
    <property type="entry name" value="TPR_rpt"/>
</dbReference>
<dbReference type="Proteomes" id="UP001461163">
    <property type="component" value="Unassembled WGS sequence"/>
</dbReference>
<dbReference type="Pfam" id="PF13424">
    <property type="entry name" value="TPR_12"/>
    <property type="match status" value="1"/>
</dbReference>
<dbReference type="RefSeq" id="WP_342882601.1">
    <property type="nucleotide sequence ID" value="NZ_JBBMQS010000014.1"/>
</dbReference>
<protein>
    <recommendedName>
        <fullName evidence="1">diguanylate cyclase</fullName>
        <ecNumber evidence="1">2.7.7.65</ecNumber>
    </recommendedName>
</protein>
<dbReference type="NCBIfam" id="TIGR00254">
    <property type="entry name" value="GGDEF"/>
    <property type="match status" value="1"/>
</dbReference>
<evidence type="ECO:0000313" key="8">
    <source>
        <dbReference type="Proteomes" id="UP001461163"/>
    </source>
</evidence>
<sequence length="718" mass="81812">MDWRKQLAQQSAIFLCVLLCQGRVSAQVGVNPFHVDPIPIYTEINPLKRAIELARKQGKMNKAEALTEQFQQLAVSKDDALALAEVYFEQARNTMERNLYAPAHDLLNKAINLYQEQGDKAGLARAYRQLGLTFRYQSNYPQALEYIYTAMQISQQQNDTSAVASTYNSIGLVLEKMGLLEGAAQAHQSALEIHHELDDKNGIASALYNLGDLRRLMGDDKLALTYFQDALKIDLASGDKKYIAYSHNKVGFQFIQLADYEQARYHLTEALTLFQQIEAPRDTDWAILSMATLEMNLGNLILSRTMLNGVIERANDKQYKSLLVDAYRTSAQLALLNEDTELALQHIDAGVMQAKDNNESHDEALLEALRVEVYLQEDALRQAFNALLYQKKLDDEILNTTRIKTIATLQSQTEFVRRAQQIKLLEKEQALSQVTLKQAKWSRNVWLASIVISVILFALVYGRISQRRLNKRLTEEVALRTLELSQKNVELQTAYQEMEAISVTDKLTGINNRRFLENHIVADLEKSQRLYDDWRDGKTPSPQQGDIVVFMIDMDHFKRVNDEHGHHVGDEVLQQLTKRLARVFRQSDYLVRWGGEEFVGIARFIDRSDAPLLAQRLLNEVSASAFRLSDKVKSHYTCSIGYVCYPPILEHSQQTDWKTLIALADICLYQAKKIGRNAWVGIEKVDQPTLNLIEQCAQYFEDSAHTNKITVLTSQKSS</sequence>
<dbReference type="PROSITE" id="PS50005">
    <property type="entry name" value="TPR"/>
    <property type="match status" value="2"/>
</dbReference>
<proteinExistence type="predicted"/>
<dbReference type="EMBL" id="JBBMQS010000014">
    <property type="protein sequence ID" value="MEM5499491.1"/>
    <property type="molecule type" value="Genomic_DNA"/>
</dbReference>
<keyword evidence="4" id="KW-0472">Membrane</keyword>
<dbReference type="Gene3D" id="1.25.40.10">
    <property type="entry name" value="Tetratricopeptide repeat domain"/>
    <property type="match status" value="1"/>
</dbReference>
<gene>
    <name evidence="7" type="ORF">WNY77_18920</name>
</gene>
<dbReference type="PROSITE" id="PS50887">
    <property type="entry name" value="GGDEF"/>
    <property type="match status" value="1"/>
</dbReference>
<dbReference type="Pfam" id="PF00990">
    <property type="entry name" value="GGDEF"/>
    <property type="match status" value="1"/>
</dbReference>
<evidence type="ECO:0000313" key="7">
    <source>
        <dbReference type="EMBL" id="MEM5499491.1"/>
    </source>
</evidence>
<feature type="signal peptide" evidence="5">
    <location>
        <begin position="1"/>
        <end position="26"/>
    </location>
</feature>
<comment type="catalytic activity">
    <reaction evidence="2">
        <text>2 GTP = 3',3'-c-di-GMP + 2 diphosphate</text>
        <dbReference type="Rhea" id="RHEA:24898"/>
        <dbReference type="ChEBI" id="CHEBI:33019"/>
        <dbReference type="ChEBI" id="CHEBI:37565"/>
        <dbReference type="ChEBI" id="CHEBI:58805"/>
        <dbReference type="EC" id="2.7.7.65"/>
    </reaction>
</comment>
<name>A0ABU9T1A7_9ALTE</name>